<evidence type="ECO:0000259" key="2">
    <source>
        <dbReference type="SMART" id="SM00912"/>
    </source>
</evidence>
<name>A0ABR8EC55_9CYAN</name>
<keyword evidence="4" id="KW-1185">Reference proteome</keyword>
<feature type="domain" description="Filamentous haemagglutinin FhaB/tRNA nuclease CdiA-like TPS" evidence="2">
    <location>
        <begin position="32"/>
        <end position="143"/>
    </location>
</feature>
<dbReference type="RefSeq" id="WP_190877826.1">
    <property type="nucleotide sequence ID" value="NZ_JACJSK010000008.1"/>
</dbReference>
<comment type="caution">
    <text evidence="3">The sequence shown here is derived from an EMBL/GenBank/DDBJ whole genome shotgun (WGS) entry which is preliminary data.</text>
</comment>
<feature type="region of interest" description="Disordered" evidence="1">
    <location>
        <begin position="885"/>
        <end position="918"/>
    </location>
</feature>
<dbReference type="Proteomes" id="UP000641954">
    <property type="component" value="Unassembled WGS sequence"/>
</dbReference>
<dbReference type="Pfam" id="PF05860">
    <property type="entry name" value="TPS"/>
    <property type="match status" value="1"/>
</dbReference>
<evidence type="ECO:0000313" key="3">
    <source>
        <dbReference type="EMBL" id="MBD2543748.1"/>
    </source>
</evidence>
<dbReference type="Gene3D" id="2.160.20.10">
    <property type="entry name" value="Single-stranded right-handed beta-helix, Pectin lyase-like"/>
    <property type="match status" value="3"/>
</dbReference>
<dbReference type="SUPFAM" id="SSF51126">
    <property type="entry name" value="Pectin lyase-like"/>
    <property type="match status" value="4"/>
</dbReference>
<accession>A0ABR8EC55</accession>
<gene>
    <name evidence="3" type="ORF">H6G72_07770</name>
</gene>
<protein>
    <submittedName>
        <fullName evidence="3">S-layer family protein</fullName>
    </submittedName>
</protein>
<organism evidence="3 4">
    <name type="scientific">Planktothricoides raciborskii FACHB-1370</name>
    <dbReference type="NCBI Taxonomy" id="2949576"/>
    <lineage>
        <taxon>Bacteria</taxon>
        <taxon>Bacillati</taxon>
        <taxon>Cyanobacteriota</taxon>
        <taxon>Cyanophyceae</taxon>
        <taxon>Oscillatoriophycideae</taxon>
        <taxon>Oscillatoriales</taxon>
        <taxon>Oscillatoriaceae</taxon>
        <taxon>Planktothricoides</taxon>
    </lineage>
</organism>
<dbReference type="InterPro" id="IPR011050">
    <property type="entry name" value="Pectin_lyase_fold/virulence"/>
</dbReference>
<dbReference type="SMART" id="SM00912">
    <property type="entry name" value="Haemagg_act"/>
    <property type="match status" value="1"/>
</dbReference>
<evidence type="ECO:0000313" key="4">
    <source>
        <dbReference type="Proteomes" id="UP000641954"/>
    </source>
</evidence>
<dbReference type="NCBIfam" id="TIGR01901">
    <property type="entry name" value="adhes_NPXG"/>
    <property type="match status" value="1"/>
</dbReference>
<reference evidence="3 4" key="1">
    <citation type="journal article" date="2020" name="ISME J.">
        <title>Comparative genomics reveals insights into cyanobacterial evolution and habitat adaptation.</title>
        <authorList>
            <person name="Chen M.Y."/>
            <person name="Teng W.K."/>
            <person name="Zhao L."/>
            <person name="Hu C.X."/>
            <person name="Zhou Y.K."/>
            <person name="Han B.P."/>
            <person name="Song L.R."/>
            <person name="Shu W.S."/>
        </authorList>
    </citation>
    <scope>NUCLEOTIDE SEQUENCE [LARGE SCALE GENOMIC DNA]</scope>
    <source>
        <strain evidence="3 4">FACHB-1370</strain>
    </source>
</reference>
<proteinExistence type="predicted"/>
<feature type="compositionally biased region" description="Polar residues" evidence="1">
    <location>
        <begin position="885"/>
        <end position="895"/>
    </location>
</feature>
<dbReference type="InterPro" id="IPR008638">
    <property type="entry name" value="FhaB/CdiA-like_TPS"/>
</dbReference>
<dbReference type="EMBL" id="JACJSK010000008">
    <property type="protein sequence ID" value="MBD2543748.1"/>
    <property type="molecule type" value="Genomic_DNA"/>
</dbReference>
<evidence type="ECO:0000256" key="1">
    <source>
        <dbReference type="SAM" id="MobiDB-lite"/>
    </source>
</evidence>
<sequence>MKLPRHLFPGLIVMLSGWVLPWQSSTAQILPDSTLPGNSLVTPNGQIWEITGGTQAGGNLFHSFEKFSILTGETAFFNHSLDIQNIFSRVTGGSASEIDGLIRANGTANLFLLNPNGIMFGPNARLDIGGSFFASTADRINFAGGGFFSATDPEASPVLTINVPIGLQFGASPGAISNQSRVSSNSNEQTVGLQVQPGKTLALVGGNVTLDGGYITAPGGRIELGSLGEPGTVGLNQDGSLSFPDAIARGDILLTNGAEVNVRAATGGDIAIHGGNFELLQGSTVKAGIALGLGSVDSQAGDIEINATGNVSISNTGSFISNAVLWDAIGNSGDVNITANSLSVTNGGQISASTRGQGNVGDVNINVRDTASFDGLDNDFISSNASNVVYGVGQAGDINITAASLSVTNGARLEASTFGQGNAGNVNINVRDTVSFSGYGGQDSLSGVYSRAETIETVGDGGKINITAGSLFVTDGAVVTASTAGQGNANDIAINVRDRIVLGGLGPFDPVIRGQQSSGIFSTVKETGVGNGGNVRITTGSLLLVNSGIIVARTIGQGNAGNIWIDAAESVMLSGVGEDLSSSGLFTNTEESASGRGGDITVNTDVFRVSGGAVANSQTLNASAGGDITINARIFEAIDGGQVLASTANSGQAGSLTINATEQIFLSGRDPNFAQRVLLFKDVFGNNEAEFSGIFANTREESTGPGGTLTLQTRQLTVRDTGTLSVTAAGVGAAGSLIIDASLIRLENGSLTAETSQGDFGDIRIQSSDIQLRENSRITTNAGSATGGNISINTDTLAALENSDITANALAGFGGLVTINAQGIFATEFRETLSSASDITATSELGPQFSGTVEINTPDTDPTSGLLKLPQTPVDVTSLVDRRCTPSNPQQSSFINIGRGGKPATPRDPLSSNGGWVDSNFSEVSTTASVPTDKKPGFSSAILAESQERLTETRFLMPHNAIVEAQGWIFNEQGQIILVGQTDAATPDRFLPTPRCGE</sequence>
<dbReference type="InterPro" id="IPR012334">
    <property type="entry name" value="Pectin_lyas_fold"/>
</dbReference>